<evidence type="ECO:0000256" key="1">
    <source>
        <dbReference type="SAM" id="MobiDB-lite"/>
    </source>
</evidence>
<keyword evidence="3" id="KW-1185">Reference proteome</keyword>
<dbReference type="Proteomes" id="UP000541444">
    <property type="component" value="Unassembled WGS sequence"/>
</dbReference>
<dbReference type="OrthoDB" id="1624952at2759"/>
<evidence type="ECO:0000313" key="2">
    <source>
        <dbReference type="EMBL" id="KAF6169017.1"/>
    </source>
</evidence>
<name>A0A7J7NP77_9MAGN</name>
<gene>
    <name evidence="2" type="ORF">GIB67_038514</name>
</gene>
<dbReference type="EMBL" id="JACGCM010000671">
    <property type="protein sequence ID" value="KAF6169017.1"/>
    <property type="molecule type" value="Genomic_DNA"/>
</dbReference>
<reference evidence="2 3" key="1">
    <citation type="journal article" date="2020" name="IScience">
        <title>Genome Sequencing of the Endangered Kingdonia uniflora (Circaeasteraceae, Ranunculales) Reveals Potential Mechanisms of Evolutionary Specialization.</title>
        <authorList>
            <person name="Sun Y."/>
            <person name="Deng T."/>
            <person name="Zhang A."/>
            <person name="Moore M.J."/>
            <person name="Landis J.B."/>
            <person name="Lin N."/>
            <person name="Zhang H."/>
            <person name="Zhang X."/>
            <person name="Huang J."/>
            <person name="Zhang X."/>
            <person name="Sun H."/>
            <person name="Wang H."/>
        </authorList>
    </citation>
    <scope>NUCLEOTIDE SEQUENCE [LARGE SCALE GENOMIC DNA]</scope>
    <source>
        <strain evidence="2">TB1705</strain>
        <tissue evidence="2">Leaf</tissue>
    </source>
</reference>
<proteinExistence type="predicted"/>
<feature type="compositionally biased region" description="Basic and acidic residues" evidence="1">
    <location>
        <begin position="118"/>
        <end position="127"/>
    </location>
</feature>
<protein>
    <submittedName>
        <fullName evidence="2">Uncharacterized protein</fullName>
    </submittedName>
</protein>
<dbReference type="AlphaFoldDB" id="A0A7J7NP77"/>
<accession>A0A7J7NP77</accession>
<comment type="caution">
    <text evidence="2">The sequence shown here is derived from an EMBL/GenBank/DDBJ whole genome shotgun (WGS) entry which is preliminary data.</text>
</comment>
<evidence type="ECO:0000313" key="3">
    <source>
        <dbReference type="Proteomes" id="UP000541444"/>
    </source>
</evidence>
<feature type="region of interest" description="Disordered" evidence="1">
    <location>
        <begin position="99"/>
        <end position="127"/>
    </location>
</feature>
<sequence>MLKGYTWLVIFSIYKPHSSSTLFYNQLIHLISQNSTFFISYQLCRIMYDNIIVDLLKPHTSLLSWELSSSSSSSNEELFRRQIELLHEYNKIMIKMGKTEEKEQDATSSRRRRGSKRGRIDKQKSHEHKLGEVSLNRDCFGDNPRFKGISFRRRFCMSEGVYQRI</sequence>
<organism evidence="2 3">
    <name type="scientific">Kingdonia uniflora</name>
    <dbReference type="NCBI Taxonomy" id="39325"/>
    <lineage>
        <taxon>Eukaryota</taxon>
        <taxon>Viridiplantae</taxon>
        <taxon>Streptophyta</taxon>
        <taxon>Embryophyta</taxon>
        <taxon>Tracheophyta</taxon>
        <taxon>Spermatophyta</taxon>
        <taxon>Magnoliopsida</taxon>
        <taxon>Ranunculales</taxon>
        <taxon>Circaeasteraceae</taxon>
        <taxon>Kingdonia</taxon>
    </lineage>
</organism>